<dbReference type="Pfam" id="PF07540">
    <property type="entry name" value="NOC3p"/>
    <property type="match status" value="1"/>
</dbReference>
<dbReference type="PANTHER" id="PTHR14428">
    <property type="entry name" value="NUCLEOLAR COMPLEX PROTEIN 3"/>
    <property type="match status" value="1"/>
</dbReference>
<dbReference type="PANTHER" id="PTHR14428:SF5">
    <property type="entry name" value="NUCLEOLAR COMPLEX PROTEIN 3 HOMOLOG"/>
    <property type="match status" value="1"/>
</dbReference>
<protein>
    <recommendedName>
        <fullName evidence="2">Nucleolar complex-associated protein 3 N-terminal domain-containing protein</fullName>
    </recommendedName>
</protein>
<reference evidence="3" key="1">
    <citation type="submission" date="2011-01" db="EMBL/GenBank/DDBJ databases">
        <title>The Genome Sequence of Nematocida parisii strain ERTm3.</title>
        <authorList>
            <consortium name="The Broad Institute Genome Sequencing Platform"/>
            <consortium name="The Broad Institute Genome Sequencing Center for Infectious Disease"/>
            <person name="Cuomo C."/>
            <person name="Troemel E."/>
            <person name="Young S.K."/>
            <person name="Zeng Q."/>
            <person name="Gargeya S."/>
            <person name="Fitzgerald M."/>
            <person name="Haas B."/>
            <person name="Abouelleil A."/>
            <person name="Alvarado L."/>
            <person name="Arachchi H.M."/>
            <person name="Berlin A."/>
            <person name="Chapman S.B."/>
            <person name="Gearin G."/>
            <person name="Goldberg J."/>
            <person name="Griggs A."/>
            <person name="Gujja S."/>
            <person name="Hansen M."/>
            <person name="Heiman D."/>
            <person name="Howarth C."/>
            <person name="Larimer J."/>
            <person name="Lui A."/>
            <person name="MacDonald P.J.P."/>
            <person name="McCowen C."/>
            <person name="Montmayeur A."/>
            <person name="Murphy C."/>
            <person name="Neiman D."/>
            <person name="Pearson M."/>
            <person name="Priest M."/>
            <person name="Roberts A."/>
            <person name="Saif S."/>
            <person name="Shea T."/>
            <person name="Sisk P."/>
            <person name="Stolte C."/>
            <person name="Sykes S."/>
            <person name="Wortman J."/>
            <person name="Nusbaum C."/>
            <person name="Birren B."/>
        </authorList>
    </citation>
    <scope>NUCLEOTIDE SEQUENCE</scope>
    <source>
        <strain evidence="3">ERTm3</strain>
    </source>
</reference>
<dbReference type="InterPro" id="IPR016903">
    <property type="entry name" value="Nucleolar_cplx-assoc_3"/>
</dbReference>
<dbReference type="GO" id="GO:0005730">
    <property type="term" value="C:nucleolus"/>
    <property type="evidence" value="ECO:0007669"/>
    <property type="project" value="TreeGrafter"/>
</dbReference>
<evidence type="ECO:0000313" key="4">
    <source>
        <dbReference type="Proteomes" id="UP000002872"/>
    </source>
</evidence>
<dbReference type="InterPro" id="IPR011501">
    <property type="entry name" value="Noc3_N"/>
</dbReference>
<dbReference type="GO" id="GO:0006270">
    <property type="term" value="P:DNA replication initiation"/>
    <property type="evidence" value="ECO:0007669"/>
    <property type="project" value="TreeGrafter"/>
</dbReference>
<dbReference type="HOGENOM" id="CLU_549922_0_0_1"/>
<accession>I3EJ25</accession>
<name>I3EJ25_NEMP3</name>
<dbReference type="GO" id="GO:0003682">
    <property type="term" value="F:chromatin binding"/>
    <property type="evidence" value="ECO:0007669"/>
    <property type="project" value="TreeGrafter"/>
</dbReference>
<proteinExistence type="predicted"/>
<organism evidence="3 4">
    <name type="scientific">Nematocida parisii (strain ERTm3)</name>
    <name type="common">Nematode killer fungus</name>
    <dbReference type="NCBI Taxonomy" id="935791"/>
    <lineage>
        <taxon>Eukaryota</taxon>
        <taxon>Fungi</taxon>
        <taxon>Fungi incertae sedis</taxon>
        <taxon>Microsporidia</taxon>
        <taxon>Nematocida</taxon>
    </lineage>
</organism>
<dbReference type="EMBL" id="GL870877">
    <property type="protein sequence ID" value="EIJ89222.1"/>
    <property type="molecule type" value="Genomic_DNA"/>
</dbReference>
<gene>
    <name evidence="3" type="ORF">NEQG_01041</name>
</gene>
<keyword evidence="4" id="KW-1185">Reference proteome</keyword>
<dbReference type="OrthoDB" id="2189365at2759"/>
<evidence type="ECO:0000313" key="3">
    <source>
        <dbReference type="EMBL" id="EIJ89222.1"/>
    </source>
</evidence>
<feature type="compositionally biased region" description="Polar residues" evidence="1">
    <location>
        <begin position="49"/>
        <end position="77"/>
    </location>
</feature>
<sequence length="496" mass="56209">MPDVTRSKHFRAEDNSKNTRTMRKSASAEGAEKEANSNHAQKRVKKENSSTTENIHPNGTDSESIPSSGKVSPLSSLLTKEDLADTEKAEDGSDKLNPKHAFMAAVSAALANPTEKTLGDVTRHRKILQKKKEMRATRLLILALAKVFFNLLPSYNIRTQDHKYNASSKITSYEYALMKEWAEYLKLITRSKTEESYEAAAILLPQAILFNKSMKLIGKVIKGTRLKSKIGKKCHLTLVQIFSCDRGNRTVKVLEVMDQIAENLPKPTIRALFYIPDSLLTKPERTHKYSTSEMRKLSVEEKAIKKEAQLHFLPEEIKAWKGISERLLRIYLLILSSKPIQKHYYALTQIQRLSIPGHLKEGVFTLLTEKAAELKAEMTPKNAAILCLCYITMHKIYGDAEYSFHVEEMEKIPVDVIVQMSDSEASILYAAIMKLEKHSGRPRLIKMLLARGMHRVDKNLAAVVRHLMPREGAARVEKESENGFWEMPILVGKRRG</sequence>
<evidence type="ECO:0000256" key="1">
    <source>
        <dbReference type="SAM" id="MobiDB-lite"/>
    </source>
</evidence>
<feature type="region of interest" description="Disordered" evidence="1">
    <location>
        <begin position="1"/>
        <end position="77"/>
    </location>
</feature>
<feature type="domain" description="Nucleolar complex-associated protein 3 N-terminal" evidence="2">
    <location>
        <begin position="99"/>
        <end position="184"/>
    </location>
</feature>
<dbReference type="AlphaFoldDB" id="I3EJ25"/>
<dbReference type="VEuPathDB" id="MicrosporidiaDB:NEQG_01041"/>
<dbReference type="InParanoid" id="I3EJ25"/>
<evidence type="ECO:0000259" key="2">
    <source>
        <dbReference type="Pfam" id="PF07540"/>
    </source>
</evidence>
<dbReference type="OMA" id="HLMPREG"/>
<dbReference type="Proteomes" id="UP000002872">
    <property type="component" value="Unassembled WGS sequence"/>
</dbReference>